<comment type="caution">
    <text evidence="2">The sequence shown here is derived from an EMBL/GenBank/DDBJ whole genome shotgun (WGS) entry which is preliminary data.</text>
</comment>
<dbReference type="AlphaFoldDB" id="A0A3P3FQV6"/>
<feature type="domain" description="HicB-like antitoxin of toxin-antitoxin system" evidence="1">
    <location>
        <begin position="4"/>
        <end position="124"/>
    </location>
</feature>
<evidence type="ECO:0000313" key="2">
    <source>
        <dbReference type="EMBL" id="RRI00924.1"/>
    </source>
</evidence>
<dbReference type="RefSeq" id="WP_124999928.1">
    <property type="nucleotide sequence ID" value="NZ_RQXT01000018.1"/>
</dbReference>
<dbReference type="InterPro" id="IPR031807">
    <property type="entry name" value="HicB-like"/>
</dbReference>
<dbReference type="SUPFAM" id="SSF143100">
    <property type="entry name" value="TTHA1013/TTHA0281-like"/>
    <property type="match status" value="1"/>
</dbReference>
<gene>
    <name evidence="2" type="ORF">EH240_16330</name>
</gene>
<dbReference type="InterPro" id="IPR035069">
    <property type="entry name" value="TTHA1013/TTHA0281-like"/>
</dbReference>
<sequence length="132" mass="14155">MKNYFALVEKDADSAFGVRFPDIPGCFSAADAAADIVPNAIEALQLWAEDMAVPEPSSHEAIVSRPEIRAALSKGAYLVSVPLIDNDSAVVRANVTFERGVLRAIDAAARERGITRSAFLSSAARKEIEAKH</sequence>
<name>A0A3P3FQV6_9HYPH</name>
<evidence type="ECO:0000313" key="3">
    <source>
        <dbReference type="Proteomes" id="UP000273786"/>
    </source>
</evidence>
<dbReference type="Pfam" id="PF15919">
    <property type="entry name" value="HicB_lk_antitox"/>
    <property type="match status" value="1"/>
</dbReference>
<dbReference type="EMBL" id="RQXT01000018">
    <property type="protein sequence ID" value="RRI00924.1"/>
    <property type="molecule type" value="Genomic_DNA"/>
</dbReference>
<organism evidence="2 3">
    <name type="scientific">Mesorhizobium tamadayense</name>
    <dbReference type="NCBI Taxonomy" id="425306"/>
    <lineage>
        <taxon>Bacteria</taxon>
        <taxon>Pseudomonadati</taxon>
        <taxon>Pseudomonadota</taxon>
        <taxon>Alphaproteobacteria</taxon>
        <taxon>Hyphomicrobiales</taxon>
        <taxon>Phyllobacteriaceae</taxon>
        <taxon>Mesorhizobium</taxon>
    </lineage>
</organism>
<evidence type="ECO:0000259" key="1">
    <source>
        <dbReference type="Pfam" id="PF15919"/>
    </source>
</evidence>
<dbReference type="Gene3D" id="3.30.160.250">
    <property type="match status" value="1"/>
</dbReference>
<keyword evidence="3" id="KW-1185">Reference proteome</keyword>
<reference evidence="2 3" key="1">
    <citation type="submission" date="2018-11" db="EMBL/GenBank/DDBJ databases">
        <title>the genome of Mesorhizobium tamadayense DSM 28320.</title>
        <authorList>
            <person name="Gao J."/>
        </authorList>
    </citation>
    <scope>NUCLEOTIDE SEQUENCE [LARGE SCALE GENOMIC DNA]</scope>
    <source>
        <strain evidence="2 3">DSM 28320</strain>
    </source>
</reference>
<accession>A0A3P3FQV6</accession>
<dbReference type="OrthoDB" id="9807959at2"/>
<protein>
    <submittedName>
        <fullName evidence="2">CopG family transcriptional regulator</fullName>
    </submittedName>
</protein>
<dbReference type="Proteomes" id="UP000273786">
    <property type="component" value="Unassembled WGS sequence"/>
</dbReference>
<proteinExistence type="predicted"/>